<organism evidence="1 2">
    <name type="scientific">Streptomyces swartbergensis</name>
    <dbReference type="NCBI Taxonomy" id="487165"/>
    <lineage>
        <taxon>Bacteria</taxon>
        <taxon>Bacillati</taxon>
        <taxon>Actinomycetota</taxon>
        <taxon>Actinomycetes</taxon>
        <taxon>Kitasatosporales</taxon>
        <taxon>Streptomycetaceae</taxon>
        <taxon>Streptomyces</taxon>
    </lineage>
</organism>
<dbReference type="Pfam" id="PF07070">
    <property type="entry name" value="Spo0M"/>
    <property type="match status" value="1"/>
</dbReference>
<keyword evidence="2" id="KW-1185">Reference proteome</keyword>
<dbReference type="Proteomes" id="UP000195105">
    <property type="component" value="Unassembled WGS sequence"/>
</dbReference>
<reference evidence="1 2" key="1">
    <citation type="submission" date="2017-05" db="EMBL/GenBank/DDBJ databases">
        <title>Biotechnological potential of actinobacteria isolated from South African environments.</title>
        <authorList>
            <person name="Le Roes-Hill M."/>
            <person name="Prins A."/>
            <person name="Durrell K.A."/>
        </authorList>
    </citation>
    <scope>NUCLEOTIDE SEQUENCE [LARGE SCALE GENOMIC DNA]</scope>
    <source>
        <strain evidence="1 2">HMC13</strain>
    </source>
</reference>
<dbReference type="PANTHER" id="PTHR40053">
    <property type="entry name" value="SPORULATION-CONTROL PROTEIN SPO0M"/>
    <property type="match status" value="1"/>
</dbReference>
<evidence type="ECO:0000313" key="1">
    <source>
        <dbReference type="EMBL" id="OUC98253.1"/>
    </source>
</evidence>
<comment type="caution">
    <text evidence="1">The sequence shown here is derived from an EMBL/GenBank/DDBJ whole genome shotgun (WGS) entry which is preliminary data.</text>
</comment>
<dbReference type="PANTHER" id="PTHR40053:SF1">
    <property type="entry name" value="SPORULATION-CONTROL PROTEIN SPO0M"/>
    <property type="match status" value="1"/>
</dbReference>
<dbReference type="AlphaFoldDB" id="A0A243RV40"/>
<dbReference type="EMBL" id="NGFN01000231">
    <property type="protein sequence ID" value="OUC98253.1"/>
    <property type="molecule type" value="Genomic_DNA"/>
</dbReference>
<evidence type="ECO:0008006" key="3">
    <source>
        <dbReference type="Google" id="ProtNLM"/>
    </source>
</evidence>
<accession>A0A243RV40</accession>
<evidence type="ECO:0000313" key="2">
    <source>
        <dbReference type="Proteomes" id="UP000195105"/>
    </source>
</evidence>
<sequence>MHSRESYDPEMFTRILARAGGGPVDVDAQVLAGFLRPGDTVPGQVVVRGGLLGTEIQRFSFEVLASWTAALGVRAGDDEVNRAYAYGPFSVPRGEEVVVPFTVRLPWATPFTEVAGRALGVVLELRTRVDDSAIRTGSDEDLLHVSPLPLHEAVLDAFTGHGYTCEAGRLVEEWIPDVDQPYDFYQLLELRDRASDGVSTDLELVFLTNAVGCEVLLRRSGHGVQSWEEKPPACRFVVAHHDLDRTDWNRLVGDWLRQVGAA</sequence>
<protein>
    <recommendedName>
        <fullName evidence="3">Sporulation protein</fullName>
    </recommendedName>
</protein>
<proteinExistence type="predicted"/>
<name>A0A243RV40_9ACTN</name>
<dbReference type="InterPro" id="IPR009776">
    <property type="entry name" value="Spore_0_M"/>
</dbReference>
<gene>
    <name evidence="1" type="ORF">CA983_29400</name>
</gene>